<dbReference type="Proteomes" id="UP000887564">
    <property type="component" value="Unplaced"/>
</dbReference>
<dbReference type="Pfam" id="PF17838">
    <property type="entry name" value="PH_16"/>
    <property type="match status" value="1"/>
</dbReference>
<dbReference type="GO" id="GO:0007186">
    <property type="term" value="P:G protein-coupled receptor signaling pathway"/>
    <property type="evidence" value="ECO:0007669"/>
    <property type="project" value="TreeGrafter"/>
</dbReference>
<evidence type="ECO:0000259" key="2">
    <source>
        <dbReference type="Pfam" id="PF17838"/>
    </source>
</evidence>
<evidence type="ECO:0000313" key="3">
    <source>
        <dbReference type="Proteomes" id="UP000887564"/>
    </source>
</evidence>
<reference evidence="4" key="1">
    <citation type="submission" date="2022-11" db="UniProtKB">
        <authorList>
            <consortium name="WormBaseParasite"/>
        </authorList>
    </citation>
    <scope>IDENTIFICATION</scope>
</reference>
<keyword evidence="1" id="KW-0812">Transmembrane</keyword>
<dbReference type="InterPro" id="IPR041020">
    <property type="entry name" value="PH_16"/>
</dbReference>
<feature type="domain" description="ARHGEF1-like PH" evidence="2">
    <location>
        <begin position="59"/>
        <end position="137"/>
    </location>
</feature>
<dbReference type="GO" id="GO:0005085">
    <property type="term" value="F:guanyl-nucleotide exchange factor activity"/>
    <property type="evidence" value="ECO:0007669"/>
    <property type="project" value="TreeGrafter"/>
</dbReference>
<dbReference type="GO" id="GO:0005737">
    <property type="term" value="C:cytoplasm"/>
    <property type="evidence" value="ECO:0007669"/>
    <property type="project" value="TreeGrafter"/>
</dbReference>
<name>A0A914R7Y9_PAREQ</name>
<keyword evidence="1" id="KW-1133">Transmembrane helix</keyword>
<dbReference type="PANTHER" id="PTHR45872">
    <property type="entry name" value="RHO GUANINE NUCLEOTIDE EXCHANGE FACTOR 2, ISOFORM D"/>
    <property type="match status" value="1"/>
</dbReference>
<sequence>RFQFPESHKVNVPKVFIYFVFFFVFKRTIVFRFDNTLSNLIRGRYLHVINLHYYLNCSYKLVHDGALTWRFSRGKMVELHVGVFVLFKDIYVSKLLALDLQEPSKDTRWSPILPLAPLIAKEKANDKRAFFIVNTLVAATATERKTSVCLSFFAQSVSATFHFLCHSIMQVSTHPRLVNANEITVQQPTVLQHAQPILTPTERLRRNDEVIVKALLDKHLTAIAAPLMNHLKAMMQVVQDQQNEISAVKQQLYHYKVSHSNSFIARSHFLLLHLVVKEIFSSSSEFH</sequence>
<dbReference type="GO" id="GO:0001664">
    <property type="term" value="F:G protein-coupled receptor binding"/>
    <property type="evidence" value="ECO:0007669"/>
    <property type="project" value="TreeGrafter"/>
</dbReference>
<dbReference type="PANTHER" id="PTHR45872:SF2">
    <property type="entry name" value="RHO GUANINE NUCLEOTIDE EXCHANGE FACTOR 2, ISOFORM D"/>
    <property type="match status" value="1"/>
</dbReference>
<proteinExistence type="predicted"/>
<keyword evidence="3" id="KW-1185">Reference proteome</keyword>
<accession>A0A914R7Y9</accession>
<evidence type="ECO:0000256" key="1">
    <source>
        <dbReference type="SAM" id="Phobius"/>
    </source>
</evidence>
<protein>
    <submittedName>
        <fullName evidence="4">ARHGEF1-like PH domain-containing protein</fullName>
    </submittedName>
</protein>
<evidence type="ECO:0000313" key="4">
    <source>
        <dbReference type="WBParaSite" id="PEQ_0000080501-mRNA-1"/>
    </source>
</evidence>
<dbReference type="Gene3D" id="2.30.29.30">
    <property type="entry name" value="Pleckstrin-homology domain (PH domain)/Phosphotyrosine-binding domain (PTB)"/>
    <property type="match status" value="1"/>
</dbReference>
<feature type="transmembrane region" description="Helical" evidence="1">
    <location>
        <begin position="15"/>
        <end position="33"/>
    </location>
</feature>
<organism evidence="3 4">
    <name type="scientific">Parascaris equorum</name>
    <name type="common">Equine roundworm</name>
    <dbReference type="NCBI Taxonomy" id="6256"/>
    <lineage>
        <taxon>Eukaryota</taxon>
        <taxon>Metazoa</taxon>
        <taxon>Ecdysozoa</taxon>
        <taxon>Nematoda</taxon>
        <taxon>Chromadorea</taxon>
        <taxon>Rhabditida</taxon>
        <taxon>Spirurina</taxon>
        <taxon>Ascaridomorpha</taxon>
        <taxon>Ascaridoidea</taxon>
        <taxon>Ascarididae</taxon>
        <taxon>Parascaris</taxon>
    </lineage>
</organism>
<dbReference type="WBParaSite" id="PEQ_0000080501-mRNA-1">
    <property type="protein sequence ID" value="PEQ_0000080501-mRNA-1"/>
    <property type="gene ID" value="PEQ_0000080501"/>
</dbReference>
<dbReference type="InterPro" id="IPR011993">
    <property type="entry name" value="PH-like_dom_sf"/>
</dbReference>
<dbReference type="AlphaFoldDB" id="A0A914R7Y9"/>
<keyword evidence="1" id="KW-0472">Membrane</keyword>
<dbReference type="SUPFAM" id="SSF50729">
    <property type="entry name" value="PH domain-like"/>
    <property type="match status" value="1"/>
</dbReference>